<protein>
    <submittedName>
        <fullName evidence="2">Uncharacterized protein</fullName>
    </submittedName>
</protein>
<dbReference type="GeneID" id="10032337"/>
<feature type="region of interest" description="Disordered" evidence="1">
    <location>
        <begin position="50"/>
        <end position="92"/>
    </location>
</feature>
<dbReference type="HOGENOM" id="CLU_2412811_0_0_1"/>
<accession>E5QYI4</accession>
<dbReference type="VEuPathDB" id="FungiDB:MGYG_01097"/>
<organism evidence="3">
    <name type="scientific">Arthroderma gypseum (strain ATCC MYA-4604 / CBS 118893)</name>
    <name type="common">Microsporum gypseum</name>
    <dbReference type="NCBI Taxonomy" id="535722"/>
    <lineage>
        <taxon>Eukaryota</taxon>
        <taxon>Fungi</taxon>
        <taxon>Dikarya</taxon>
        <taxon>Ascomycota</taxon>
        <taxon>Pezizomycotina</taxon>
        <taxon>Eurotiomycetes</taxon>
        <taxon>Eurotiomycetidae</taxon>
        <taxon>Onygenales</taxon>
        <taxon>Arthrodermataceae</taxon>
        <taxon>Nannizzia</taxon>
    </lineage>
</organism>
<gene>
    <name evidence="2" type="ORF">MGYG_01097</name>
</gene>
<dbReference type="Proteomes" id="UP000002669">
    <property type="component" value="Unassembled WGS sequence"/>
</dbReference>
<feature type="region of interest" description="Disordered" evidence="1">
    <location>
        <begin position="1"/>
        <end position="36"/>
    </location>
</feature>
<name>E5QYI4_ARTGP</name>
<feature type="compositionally biased region" description="Polar residues" evidence="1">
    <location>
        <begin position="61"/>
        <end position="71"/>
    </location>
</feature>
<dbReference type="RefSeq" id="XP_003177012.1">
    <property type="nucleotide sequence ID" value="XM_003176964.1"/>
</dbReference>
<sequence>MKGDNKRQQRQKKQKDEEVPGTSASGPPRPYRYAISPPIWGSVDFLTLAPPVVRHGGGSGSEQVLPSSTYRQQRHQPARSRDRFKRSPLDPS</sequence>
<dbReference type="AlphaFoldDB" id="E5QYI4"/>
<dbReference type="InParanoid" id="E5QYI4"/>
<reference evidence="3" key="1">
    <citation type="journal article" date="2012" name="MBio">
        <title>Comparative genome analysis of Trichophyton rubrum and related dermatophytes reveals candidate genes involved in infection.</title>
        <authorList>
            <person name="Martinez D.A."/>
            <person name="Oliver B.G."/>
            <person name="Graeser Y."/>
            <person name="Goldberg J.M."/>
            <person name="Li W."/>
            <person name="Martinez-Rossi N.M."/>
            <person name="Monod M."/>
            <person name="Shelest E."/>
            <person name="Barton R.C."/>
            <person name="Birch E."/>
            <person name="Brakhage A.A."/>
            <person name="Chen Z."/>
            <person name="Gurr S.J."/>
            <person name="Heiman D."/>
            <person name="Heitman J."/>
            <person name="Kosti I."/>
            <person name="Rossi A."/>
            <person name="Saif S."/>
            <person name="Samalova M."/>
            <person name="Saunders C.W."/>
            <person name="Shea T."/>
            <person name="Summerbell R.C."/>
            <person name="Xu J."/>
            <person name="Young S."/>
            <person name="Zeng Q."/>
            <person name="Birren B.W."/>
            <person name="Cuomo C.A."/>
            <person name="White T.C."/>
        </authorList>
    </citation>
    <scope>NUCLEOTIDE SEQUENCE [LARGE SCALE GENOMIC DNA]</scope>
    <source>
        <strain evidence="3">ATCC MYA-4604 / CBS 118893</strain>
    </source>
</reference>
<keyword evidence="3" id="KW-1185">Reference proteome</keyword>
<evidence type="ECO:0000313" key="3">
    <source>
        <dbReference type="Proteomes" id="UP000002669"/>
    </source>
</evidence>
<evidence type="ECO:0000313" key="2">
    <source>
        <dbReference type="EMBL" id="EFQ98060.1"/>
    </source>
</evidence>
<proteinExistence type="predicted"/>
<dbReference type="EMBL" id="DS989822">
    <property type="protein sequence ID" value="EFQ98060.1"/>
    <property type="molecule type" value="Genomic_DNA"/>
</dbReference>
<feature type="compositionally biased region" description="Basic and acidic residues" evidence="1">
    <location>
        <begin position="79"/>
        <end position="92"/>
    </location>
</feature>
<evidence type="ECO:0000256" key="1">
    <source>
        <dbReference type="SAM" id="MobiDB-lite"/>
    </source>
</evidence>